<reference evidence="2" key="1">
    <citation type="thesis" date="2020" institute="ProQuest LLC" country="789 East Eisenhower Parkway, Ann Arbor, MI, USA">
        <title>Comparative Genomics and Chromosome Evolution.</title>
        <authorList>
            <person name="Mudd A.B."/>
        </authorList>
    </citation>
    <scope>NUCLEOTIDE SEQUENCE</scope>
    <source>
        <strain evidence="2">HN-11 Male</strain>
        <tissue evidence="2">Kidney and liver</tissue>
    </source>
</reference>
<dbReference type="EMBL" id="WNTK01001692">
    <property type="protein sequence ID" value="KAG9466980.1"/>
    <property type="molecule type" value="Genomic_DNA"/>
</dbReference>
<accession>A0A8J6EDB5</accession>
<evidence type="ECO:0000256" key="1">
    <source>
        <dbReference type="SAM" id="Phobius"/>
    </source>
</evidence>
<gene>
    <name evidence="2" type="ORF">GDO78_015809</name>
</gene>
<keyword evidence="3" id="KW-1185">Reference proteome</keyword>
<organism evidence="2 3">
    <name type="scientific">Eleutherodactylus coqui</name>
    <name type="common">Puerto Rican coqui</name>
    <dbReference type="NCBI Taxonomy" id="57060"/>
    <lineage>
        <taxon>Eukaryota</taxon>
        <taxon>Metazoa</taxon>
        <taxon>Chordata</taxon>
        <taxon>Craniata</taxon>
        <taxon>Vertebrata</taxon>
        <taxon>Euteleostomi</taxon>
        <taxon>Amphibia</taxon>
        <taxon>Batrachia</taxon>
        <taxon>Anura</taxon>
        <taxon>Neobatrachia</taxon>
        <taxon>Hyloidea</taxon>
        <taxon>Eleutherodactylidae</taxon>
        <taxon>Eleutherodactylinae</taxon>
        <taxon>Eleutherodactylus</taxon>
        <taxon>Eleutherodactylus</taxon>
    </lineage>
</organism>
<keyword evidence="1" id="KW-1133">Transmembrane helix</keyword>
<keyword evidence="1" id="KW-0812">Transmembrane</keyword>
<comment type="caution">
    <text evidence="2">The sequence shown here is derived from an EMBL/GenBank/DDBJ whole genome shotgun (WGS) entry which is preliminary data.</text>
</comment>
<evidence type="ECO:0000313" key="2">
    <source>
        <dbReference type="EMBL" id="KAG9466980.1"/>
    </source>
</evidence>
<feature type="transmembrane region" description="Helical" evidence="1">
    <location>
        <begin position="28"/>
        <end position="46"/>
    </location>
</feature>
<evidence type="ECO:0000313" key="3">
    <source>
        <dbReference type="Proteomes" id="UP000770717"/>
    </source>
</evidence>
<name>A0A8J6EDB5_ELECQ</name>
<dbReference type="AlphaFoldDB" id="A0A8J6EDB5"/>
<dbReference type="Proteomes" id="UP000770717">
    <property type="component" value="Unassembled WGS sequence"/>
</dbReference>
<sequence length="107" mass="11653">MAALKGYSVMPRSPSCKPHPKVLRSQTLPSLLVFGFLLAAAALLLIRWDSQLRARRFPADSCRPERLCFSDGTVRSLAAGPPMTATSALRASASPLAESDSWRRVLQ</sequence>
<keyword evidence="1" id="KW-0472">Membrane</keyword>
<protein>
    <submittedName>
        <fullName evidence="2">Uncharacterized protein</fullName>
    </submittedName>
</protein>
<proteinExistence type="predicted"/>